<dbReference type="PANTHER" id="PTHR48208:SF2">
    <property type="entry name" value="CENTROMERE PROTEIN I"/>
    <property type="match status" value="1"/>
</dbReference>
<evidence type="ECO:0000256" key="2">
    <source>
        <dbReference type="ARBA" id="ARBA00004584"/>
    </source>
</evidence>
<evidence type="ECO:0000256" key="7">
    <source>
        <dbReference type="SAM" id="MobiDB-lite"/>
    </source>
</evidence>
<sequence length="748" mass="89177">MENEIKTLIKYTKHPKKKRKRTKHKINDKSINKTITSIQEKAKKNGLKTEEIEQLLNICVSKKFNEKQIEKIIYCLIPISYIGEQPLVLIMSHFTNLNHKIQKKFLEWIAIIIDFIDPKFSIRKFYFIFFHFLYYDSLRPILCYILFKISTRQDVTKFRIDKLLQYNSRFPDETGIIGLLQCYQDLNPNEIIIPISNPKKITILNKKTKKEKSNQIQKNFFNEKNIHQISLNEKIDGAESIGNIKQEEAYEYDMDEANIAHYFYQPDQKLRDLIITTRFNLQFQEQKKEPNEPNNENTNNSNNDTQENPQIIPQIKQVENIKNRLKLQKFHELENLIMKTNIYEEREMAKSIFENPISTSLFSFKFSDATILQTGSWISRLLEEEFLFKKTDEFDEINYSNQKKILKKLVKFSVKFNENLHEVDSFLFKFIPKWNGEIFQEEILSLVSKIKPKQFSDLCSNIFQHLKRLMILKDNNFRALIVRMLTKLVSFWVMKCPLDEDKVEQYYSSEENKKEYPHQWNFLFSTEKLDFIPILHDTLIYFDQIFVAILLDDSKPNSQIIHPILSHYEFTSNLTRFHHFPFVVQPHIVIPLRVLLLPPVYLSRMCSILVKFGYEFEKFKSVHHLKSIGAFENEINQLYNFELVIQLYSDFLWKGSCSKKNLEFLQIPSRILNEFKSQNQEIGGLFSIFGSKFEDYLKMFGKINKMEISNIKNSTIKKKKKYLDFLKNMKLEGIYFFLNSQIVSKKLK</sequence>
<feature type="compositionally biased region" description="Low complexity" evidence="7">
    <location>
        <begin position="292"/>
        <end position="308"/>
    </location>
</feature>
<evidence type="ECO:0000256" key="5">
    <source>
        <dbReference type="ARBA" id="ARBA00023242"/>
    </source>
</evidence>
<evidence type="ECO:0000313" key="8">
    <source>
        <dbReference type="EMBL" id="KAJ5072068.1"/>
    </source>
</evidence>
<protein>
    <submittedName>
        <fullName evidence="8">Centromere protein i</fullName>
    </submittedName>
</protein>
<evidence type="ECO:0000256" key="6">
    <source>
        <dbReference type="ARBA" id="ARBA00023328"/>
    </source>
</evidence>
<comment type="subcellular location">
    <subcellularLocation>
        <location evidence="2">Chromosome</location>
        <location evidence="2">Centromere</location>
    </subcellularLocation>
    <subcellularLocation>
        <location evidence="1">Nucleus</location>
    </subcellularLocation>
</comment>
<dbReference type="Proteomes" id="UP001149090">
    <property type="component" value="Unassembled WGS sequence"/>
</dbReference>
<dbReference type="OMA" id="RVFKNYY"/>
<evidence type="ECO:0000313" key="9">
    <source>
        <dbReference type="Proteomes" id="UP001149090"/>
    </source>
</evidence>
<dbReference type="EMBL" id="JAPDFW010000083">
    <property type="protein sequence ID" value="KAJ5072068.1"/>
    <property type="molecule type" value="Genomic_DNA"/>
</dbReference>
<evidence type="ECO:0000256" key="4">
    <source>
        <dbReference type="ARBA" id="ARBA00022454"/>
    </source>
</evidence>
<keyword evidence="6" id="KW-0137">Centromere</keyword>
<organism evidence="8 9">
    <name type="scientific">Anaeramoeba ignava</name>
    <name type="common">Anaerobic marine amoeba</name>
    <dbReference type="NCBI Taxonomy" id="1746090"/>
    <lineage>
        <taxon>Eukaryota</taxon>
        <taxon>Metamonada</taxon>
        <taxon>Anaeramoebidae</taxon>
        <taxon>Anaeramoeba</taxon>
    </lineage>
</organism>
<feature type="region of interest" description="Disordered" evidence="7">
    <location>
        <begin position="284"/>
        <end position="308"/>
    </location>
</feature>
<reference evidence="8" key="1">
    <citation type="submission" date="2022-10" db="EMBL/GenBank/DDBJ databases">
        <title>Novel sulphate-reducing endosymbionts in the free-living metamonad Anaeramoeba.</title>
        <authorList>
            <person name="Jerlstrom-Hultqvist J."/>
            <person name="Cepicka I."/>
            <person name="Gallot-Lavallee L."/>
            <person name="Salas-Leiva D."/>
            <person name="Curtis B.A."/>
            <person name="Zahonova K."/>
            <person name="Pipaliya S."/>
            <person name="Dacks J."/>
            <person name="Roger A.J."/>
        </authorList>
    </citation>
    <scope>NUCLEOTIDE SEQUENCE</scope>
    <source>
        <strain evidence="8">BMAN</strain>
    </source>
</reference>
<evidence type="ECO:0000256" key="3">
    <source>
        <dbReference type="ARBA" id="ARBA00005470"/>
    </source>
</evidence>
<dbReference type="GO" id="GO:0034080">
    <property type="term" value="P:CENP-A containing chromatin assembly"/>
    <property type="evidence" value="ECO:0007669"/>
    <property type="project" value="TreeGrafter"/>
</dbReference>
<keyword evidence="9" id="KW-1185">Reference proteome</keyword>
<dbReference type="GO" id="GO:0000070">
    <property type="term" value="P:mitotic sister chromatid segregation"/>
    <property type="evidence" value="ECO:0007669"/>
    <property type="project" value="TreeGrafter"/>
</dbReference>
<accession>A0A9Q0LII3</accession>
<gene>
    <name evidence="8" type="ORF">M0811_09712</name>
</gene>
<dbReference type="InterPro" id="IPR012485">
    <property type="entry name" value="CENP-I"/>
</dbReference>
<evidence type="ECO:0000256" key="1">
    <source>
        <dbReference type="ARBA" id="ARBA00004123"/>
    </source>
</evidence>
<name>A0A9Q0LII3_ANAIG</name>
<comment type="similarity">
    <text evidence="3">Belongs to the CENP-I/CTF3 family.</text>
</comment>
<dbReference type="OrthoDB" id="6347512at2759"/>
<dbReference type="GO" id="GO:0005634">
    <property type="term" value="C:nucleus"/>
    <property type="evidence" value="ECO:0007669"/>
    <property type="project" value="UniProtKB-SubCell"/>
</dbReference>
<dbReference type="GO" id="GO:0000939">
    <property type="term" value="C:inner kinetochore"/>
    <property type="evidence" value="ECO:0007669"/>
    <property type="project" value="TreeGrafter"/>
</dbReference>
<keyword evidence="5" id="KW-0539">Nucleus</keyword>
<keyword evidence="4" id="KW-0158">Chromosome</keyword>
<dbReference type="PANTHER" id="PTHR48208">
    <property type="entry name" value="CENTROMERE PROTEIN I"/>
    <property type="match status" value="1"/>
</dbReference>
<dbReference type="Pfam" id="PF07778">
    <property type="entry name" value="CENP-I"/>
    <property type="match status" value="2"/>
</dbReference>
<proteinExistence type="inferred from homology"/>
<dbReference type="AlphaFoldDB" id="A0A9Q0LII3"/>
<comment type="caution">
    <text evidence="8">The sequence shown here is derived from an EMBL/GenBank/DDBJ whole genome shotgun (WGS) entry which is preliminary data.</text>
</comment>